<feature type="binding site" evidence="1">
    <location>
        <position position="78"/>
    </location>
    <ligand>
        <name>Mg(2+)</name>
        <dbReference type="ChEBI" id="CHEBI:18420"/>
        <label>1</label>
        <note>catalytic</note>
    </ligand>
</feature>
<proteinExistence type="predicted"/>
<evidence type="ECO:0000313" key="2">
    <source>
        <dbReference type="EMBL" id="SNR72172.1"/>
    </source>
</evidence>
<dbReference type="PANTHER" id="PTHR43028:SF5">
    <property type="entry name" value="3'(2'),5'-BISPHOSPHATE NUCLEOTIDASE 1"/>
    <property type="match status" value="1"/>
</dbReference>
<dbReference type="GO" id="GO:0008441">
    <property type="term" value="F:3'(2'),5'-bisphosphate nucleotidase activity"/>
    <property type="evidence" value="ECO:0007669"/>
    <property type="project" value="TreeGrafter"/>
</dbReference>
<dbReference type="OrthoDB" id="9772456at2"/>
<protein>
    <submittedName>
        <fullName evidence="2">3'-Phosphoadenosine 5'-phosphosulfate (PAPS) 3'-phosphatase</fullName>
    </submittedName>
</protein>
<dbReference type="GO" id="GO:0050427">
    <property type="term" value="P:3'-phosphoadenosine 5'-phosphosulfate metabolic process"/>
    <property type="evidence" value="ECO:0007669"/>
    <property type="project" value="TreeGrafter"/>
</dbReference>
<sequence length="245" mass="25583">MNSDIGLAADLAERTGTLLRELRERTAGELGARGDASANAFLLDQLARSRPADAVLSEESADDPARLGADRVWIIDPLDGTREYAQPHRTDWAVHVALWQRGREITAAAVAVPALDVVYSSGDSLHRSTAASGPESPRIAVSASRPPACAESLAADLGATLVPMGSAGAKTAAVLRGDVDAFVHAGGQYEWDSAAPAGVAAHAGLHASRIDGGTLRYNRPDPYLPDVLICRPELAGPILASIRRG</sequence>
<dbReference type="PRINTS" id="PR00377">
    <property type="entry name" value="IMPHPHTASES"/>
</dbReference>
<gene>
    <name evidence="2" type="ORF">SAMN06265360_11616</name>
</gene>
<keyword evidence="1" id="KW-0479">Metal-binding</keyword>
<dbReference type="PANTHER" id="PTHR43028">
    <property type="entry name" value="3'(2'),5'-BISPHOSPHATE NUCLEOTIDASE 1"/>
    <property type="match status" value="1"/>
</dbReference>
<dbReference type="InterPro" id="IPR050725">
    <property type="entry name" value="CysQ/Inositol_MonoPase"/>
</dbReference>
<organism evidence="2 3">
    <name type="scientific">Haloechinothrix alba</name>
    <dbReference type="NCBI Taxonomy" id="664784"/>
    <lineage>
        <taxon>Bacteria</taxon>
        <taxon>Bacillati</taxon>
        <taxon>Actinomycetota</taxon>
        <taxon>Actinomycetes</taxon>
        <taxon>Pseudonocardiales</taxon>
        <taxon>Pseudonocardiaceae</taxon>
        <taxon>Haloechinothrix</taxon>
    </lineage>
</organism>
<dbReference type="SUPFAM" id="SSF56655">
    <property type="entry name" value="Carbohydrate phosphatase"/>
    <property type="match status" value="1"/>
</dbReference>
<dbReference type="AlphaFoldDB" id="A0A238YMG4"/>
<comment type="cofactor">
    <cofactor evidence="1">
        <name>Mg(2+)</name>
        <dbReference type="ChEBI" id="CHEBI:18420"/>
    </cofactor>
</comment>
<evidence type="ECO:0000313" key="3">
    <source>
        <dbReference type="Proteomes" id="UP000198348"/>
    </source>
</evidence>
<dbReference type="Pfam" id="PF00459">
    <property type="entry name" value="Inositol_P"/>
    <property type="match status" value="1"/>
</dbReference>
<dbReference type="Gene3D" id="3.40.190.80">
    <property type="match status" value="1"/>
</dbReference>
<feature type="binding site" evidence="1">
    <location>
        <position position="192"/>
    </location>
    <ligand>
        <name>Mg(2+)</name>
        <dbReference type="ChEBI" id="CHEBI:18420"/>
        <label>1</label>
        <note>catalytic</note>
    </ligand>
</feature>
<keyword evidence="3" id="KW-1185">Reference proteome</keyword>
<keyword evidence="1" id="KW-0460">Magnesium</keyword>
<dbReference type="Proteomes" id="UP000198348">
    <property type="component" value="Unassembled WGS sequence"/>
</dbReference>
<dbReference type="GO" id="GO:0046872">
    <property type="term" value="F:metal ion binding"/>
    <property type="evidence" value="ECO:0007669"/>
    <property type="project" value="UniProtKB-KW"/>
</dbReference>
<dbReference type="GO" id="GO:0000103">
    <property type="term" value="P:sulfate assimilation"/>
    <property type="evidence" value="ECO:0007669"/>
    <property type="project" value="TreeGrafter"/>
</dbReference>
<dbReference type="RefSeq" id="WP_089302393.1">
    <property type="nucleotide sequence ID" value="NZ_FZNW01000016.1"/>
</dbReference>
<feature type="binding site" evidence="1">
    <location>
        <position position="58"/>
    </location>
    <ligand>
        <name>Mg(2+)</name>
        <dbReference type="ChEBI" id="CHEBI:18420"/>
        <label>1</label>
        <note>catalytic</note>
    </ligand>
</feature>
<dbReference type="InterPro" id="IPR000760">
    <property type="entry name" value="Inositol_monophosphatase-like"/>
</dbReference>
<feature type="binding site" evidence="1">
    <location>
        <position position="79"/>
    </location>
    <ligand>
        <name>Mg(2+)</name>
        <dbReference type="ChEBI" id="CHEBI:18420"/>
        <label>1</label>
        <note>catalytic</note>
    </ligand>
</feature>
<dbReference type="CDD" id="cd01638">
    <property type="entry name" value="CysQ"/>
    <property type="match status" value="1"/>
</dbReference>
<dbReference type="Gene3D" id="3.30.540.10">
    <property type="entry name" value="Fructose-1,6-Bisphosphatase, subunit A, domain 1"/>
    <property type="match status" value="1"/>
</dbReference>
<feature type="binding site" evidence="1">
    <location>
        <position position="76"/>
    </location>
    <ligand>
        <name>Mg(2+)</name>
        <dbReference type="ChEBI" id="CHEBI:18420"/>
        <label>1</label>
        <note>catalytic</note>
    </ligand>
</feature>
<dbReference type="EMBL" id="FZNW01000016">
    <property type="protein sequence ID" value="SNR72172.1"/>
    <property type="molecule type" value="Genomic_DNA"/>
</dbReference>
<evidence type="ECO:0000256" key="1">
    <source>
        <dbReference type="PIRSR" id="PIRSR600760-2"/>
    </source>
</evidence>
<accession>A0A238YMG4</accession>
<reference evidence="2 3" key="1">
    <citation type="submission" date="2017-06" db="EMBL/GenBank/DDBJ databases">
        <authorList>
            <person name="Kim H.J."/>
            <person name="Triplett B.A."/>
        </authorList>
    </citation>
    <scope>NUCLEOTIDE SEQUENCE [LARGE SCALE GENOMIC DNA]</scope>
    <source>
        <strain evidence="2 3">DSM 45207</strain>
    </source>
</reference>
<name>A0A238YMG4_9PSEU</name>